<dbReference type="STRING" id="418495.SAMN05216215_106149"/>
<dbReference type="EMBL" id="FNOK01000061">
    <property type="protein sequence ID" value="SDZ34189.1"/>
    <property type="molecule type" value="Genomic_DNA"/>
</dbReference>
<dbReference type="AlphaFoldDB" id="A0A1H3SAM8"/>
<gene>
    <name evidence="1" type="ORF">SAMN05216215_106149</name>
</gene>
<protein>
    <submittedName>
        <fullName evidence="1">Uncharacterized protein</fullName>
    </submittedName>
</protein>
<accession>A0A1H3SAM8</accession>
<evidence type="ECO:0000313" key="2">
    <source>
        <dbReference type="Proteomes" id="UP000199529"/>
    </source>
</evidence>
<dbReference type="RefSeq" id="WP_245761686.1">
    <property type="nucleotide sequence ID" value="NZ_FNOK01000061.1"/>
</dbReference>
<sequence length="75" mass="8562">MCGADCLGFFDFELWVLAFAYDGSRRVDYVTTVENVHQSTTLRDELTFLTIRFDCRGTEVTCTGPLERADTIKGW</sequence>
<organism evidence="1 2">
    <name type="scientific">Saccharopolyspora shandongensis</name>
    <dbReference type="NCBI Taxonomy" id="418495"/>
    <lineage>
        <taxon>Bacteria</taxon>
        <taxon>Bacillati</taxon>
        <taxon>Actinomycetota</taxon>
        <taxon>Actinomycetes</taxon>
        <taxon>Pseudonocardiales</taxon>
        <taxon>Pseudonocardiaceae</taxon>
        <taxon>Saccharopolyspora</taxon>
    </lineage>
</organism>
<dbReference type="Proteomes" id="UP000199529">
    <property type="component" value="Unassembled WGS sequence"/>
</dbReference>
<keyword evidence="2" id="KW-1185">Reference proteome</keyword>
<name>A0A1H3SAM8_9PSEU</name>
<proteinExistence type="predicted"/>
<evidence type="ECO:0000313" key="1">
    <source>
        <dbReference type="EMBL" id="SDZ34189.1"/>
    </source>
</evidence>
<reference evidence="2" key="1">
    <citation type="submission" date="2016-10" db="EMBL/GenBank/DDBJ databases">
        <authorList>
            <person name="Varghese N."/>
            <person name="Submissions S."/>
        </authorList>
    </citation>
    <scope>NUCLEOTIDE SEQUENCE [LARGE SCALE GENOMIC DNA]</scope>
    <source>
        <strain evidence="2">CGMCC 4.3530</strain>
    </source>
</reference>